<accession>A0ABR1KNN5</accession>
<dbReference type="EMBL" id="JBBPHU010000006">
    <property type="protein sequence ID" value="KAK7516540.1"/>
    <property type="molecule type" value="Genomic_DNA"/>
</dbReference>
<reference evidence="6 7" key="1">
    <citation type="submission" date="2024-04" db="EMBL/GenBank/DDBJ databases">
        <title>Phyllosticta paracitricarpa is synonymous to the EU quarantine fungus P. citricarpa based on phylogenomic analyses.</title>
        <authorList>
            <consortium name="Lawrence Berkeley National Laboratory"/>
            <person name="Van Ingen-Buijs V.A."/>
            <person name="Van Westerhoven A.C."/>
            <person name="Haridas S."/>
            <person name="Skiadas P."/>
            <person name="Martin F."/>
            <person name="Groenewald J.Z."/>
            <person name="Crous P.W."/>
            <person name="Seidl M.F."/>
        </authorList>
    </citation>
    <scope>NUCLEOTIDE SEQUENCE [LARGE SCALE GENOMIC DNA]</scope>
    <source>
        <strain evidence="6 7">CBS 123371</strain>
    </source>
</reference>
<protein>
    <submittedName>
        <fullName evidence="6">Acetyl-hydrolase-like protein</fullName>
    </submittedName>
</protein>
<keyword evidence="7" id="KW-1185">Reference proteome</keyword>
<dbReference type="PANTHER" id="PTHR48081">
    <property type="entry name" value="AB HYDROLASE SUPERFAMILY PROTEIN C4A8.06C"/>
    <property type="match status" value="1"/>
</dbReference>
<evidence type="ECO:0000313" key="6">
    <source>
        <dbReference type="EMBL" id="KAK7516540.1"/>
    </source>
</evidence>
<feature type="active site" evidence="3">
    <location>
        <position position="235"/>
    </location>
</feature>
<dbReference type="Gene3D" id="3.40.50.1820">
    <property type="entry name" value="alpha/beta hydrolase"/>
    <property type="match status" value="1"/>
</dbReference>
<dbReference type="InterPro" id="IPR050300">
    <property type="entry name" value="GDXG_lipolytic_enzyme"/>
</dbReference>
<feature type="domain" description="Alpha/beta hydrolase fold-3" evidence="5">
    <location>
        <begin position="154"/>
        <end position="418"/>
    </location>
</feature>
<name>A0ABR1KNN5_9PEZI</name>
<dbReference type="SUPFAM" id="SSF53474">
    <property type="entry name" value="alpha/beta-Hydrolases"/>
    <property type="match status" value="1"/>
</dbReference>
<sequence>MDLLLTIGCSLPSVVKATLGHTLSLSPTSSKWDLKTAMLIAVVRSSFDSPVKKSITDLQKHWARNPPIKGNMWCSRATIKAPPEDDARQKLLQAVEELKITGKETYKVPEAVDITGEWHGLRAGVKPDTPEPRDLSEEAKYQKLVAETTSDAVVLYFHGGAFFIMDPSSHRGITKRLGPQIGGRVFSLRYRLAPQNPFPAALLDALIAYLTLLHPPPGSMHKAIPASKIILAGDSAGGNLVLALTQLLLQWQRKAREEQGSADAVPTVRFHGETVAVPLPAGLTPFSPWLDLTRSLPSLVENTHFDYLPPPDELSQPKAHSRKSGTQKLKERHPYPKDEAWPADPIRTDLYTDGSALLHPLASPLAMRAEDWAGAPPTLFVVGQELMHDEMSLVAKKMGTRGGVKVRWEEWEAMPHAFGLVLGEFYADTIGRSLHERWGAWARHVLSLSLSSSSSAGHGGNEFDASKAMVGVEDGILTGAVQIAAKTFQVREIPGGLDGLTKVSEERAWELMRAAQERLCAAEPPGRDAEP</sequence>
<dbReference type="InterPro" id="IPR013094">
    <property type="entry name" value="AB_hydrolase_3"/>
</dbReference>
<comment type="similarity">
    <text evidence="1">Belongs to the 'GDXG' lipolytic enzyme family.</text>
</comment>
<dbReference type="InterPro" id="IPR033140">
    <property type="entry name" value="Lipase_GDXG_put_SER_AS"/>
</dbReference>
<evidence type="ECO:0000256" key="3">
    <source>
        <dbReference type="PROSITE-ProRule" id="PRU10038"/>
    </source>
</evidence>
<dbReference type="PROSITE" id="PS01174">
    <property type="entry name" value="LIPASE_GDXG_SER"/>
    <property type="match status" value="1"/>
</dbReference>
<gene>
    <name evidence="6" type="ORF">IWZ03DRAFT_378355</name>
</gene>
<evidence type="ECO:0000256" key="2">
    <source>
        <dbReference type="ARBA" id="ARBA00022801"/>
    </source>
</evidence>
<dbReference type="PANTHER" id="PTHR48081:SF25">
    <property type="entry name" value="PUTATIVE (AFU_ORTHOLOGUE AFUA_3G11560)-RELATED"/>
    <property type="match status" value="1"/>
</dbReference>
<evidence type="ECO:0000256" key="1">
    <source>
        <dbReference type="ARBA" id="ARBA00010515"/>
    </source>
</evidence>
<dbReference type="InterPro" id="IPR029058">
    <property type="entry name" value="AB_hydrolase_fold"/>
</dbReference>
<proteinExistence type="inferred from homology"/>
<feature type="compositionally biased region" description="Basic and acidic residues" evidence="4">
    <location>
        <begin position="328"/>
        <end position="340"/>
    </location>
</feature>
<dbReference type="PROSITE" id="PS01173">
    <property type="entry name" value="LIPASE_GDXG_HIS"/>
    <property type="match status" value="1"/>
</dbReference>
<dbReference type="Proteomes" id="UP001363622">
    <property type="component" value="Unassembled WGS sequence"/>
</dbReference>
<comment type="caution">
    <text evidence="6">The sequence shown here is derived from an EMBL/GenBank/DDBJ whole genome shotgun (WGS) entry which is preliminary data.</text>
</comment>
<evidence type="ECO:0000313" key="7">
    <source>
        <dbReference type="Proteomes" id="UP001363622"/>
    </source>
</evidence>
<evidence type="ECO:0000259" key="5">
    <source>
        <dbReference type="Pfam" id="PF07859"/>
    </source>
</evidence>
<evidence type="ECO:0000256" key="4">
    <source>
        <dbReference type="SAM" id="MobiDB-lite"/>
    </source>
</evidence>
<feature type="region of interest" description="Disordered" evidence="4">
    <location>
        <begin position="307"/>
        <end position="343"/>
    </location>
</feature>
<dbReference type="InterPro" id="IPR002168">
    <property type="entry name" value="Lipase_GDXG_HIS_AS"/>
</dbReference>
<keyword evidence="2" id="KW-0378">Hydrolase</keyword>
<organism evidence="6 7">
    <name type="scientific">Phyllosticta citriasiana</name>
    <dbReference type="NCBI Taxonomy" id="595635"/>
    <lineage>
        <taxon>Eukaryota</taxon>
        <taxon>Fungi</taxon>
        <taxon>Dikarya</taxon>
        <taxon>Ascomycota</taxon>
        <taxon>Pezizomycotina</taxon>
        <taxon>Dothideomycetes</taxon>
        <taxon>Dothideomycetes incertae sedis</taxon>
        <taxon>Botryosphaeriales</taxon>
        <taxon>Phyllostictaceae</taxon>
        <taxon>Phyllosticta</taxon>
    </lineage>
</organism>
<dbReference type="Pfam" id="PF07859">
    <property type="entry name" value="Abhydrolase_3"/>
    <property type="match status" value="1"/>
</dbReference>